<comment type="caution">
    <text evidence="1">The sequence shown here is derived from an EMBL/GenBank/DDBJ whole genome shotgun (WGS) entry which is preliminary data.</text>
</comment>
<gene>
    <name evidence="1" type="ORF">EV420DRAFT_1691821</name>
</gene>
<name>A0AA39MGF2_ARMTA</name>
<organism evidence="1 2">
    <name type="scientific">Armillaria tabescens</name>
    <name type="common">Ringless honey mushroom</name>
    <name type="synonym">Agaricus tabescens</name>
    <dbReference type="NCBI Taxonomy" id="1929756"/>
    <lineage>
        <taxon>Eukaryota</taxon>
        <taxon>Fungi</taxon>
        <taxon>Dikarya</taxon>
        <taxon>Basidiomycota</taxon>
        <taxon>Agaricomycotina</taxon>
        <taxon>Agaricomycetes</taxon>
        <taxon>Agaricomycetidae</taxon>
        <taxon>Agaricales</taxon>
        <taxon>Marasmiineae</taxon>
        <taxon>Physalacriaceae</taxon>
        <taxon>Desarmillaria</taxon>
    </lineage>
</organism>
<protein>
    <submittedName>
        <fullName evidence="1">Uncharacterized protein</fullName>
    </submittedName>
</protein>
<proteinExistence type="predicted"/>
<dbReference type="EMBL" id="JAUEPS010000234">
    <property type="protein sequence ID" value="KAK0433382.1"/>
    <property type="molecule type" value="Genomic_DNA"/>
</dbReference>
<dbReference type="AlphaFoldDB" id="A0AA39MGF2"/>
<evidence type="ECO:0000313" key="1">
    <source>
        <dbReference type="EMBL" id="KAK0433382.1"/>
    </source>
</evidence>
<evidence type="ECO:0000313" key="2">
    <source>
        <dbReference type="Proteomes" id="UP001175211"/>
    </source>
</evidence>
<dbReference type="Proteomes" id="UP001175211">
    <property type="component" value="Unassembled WGS sequence"/>
</dbReference>
<sequence length="111" mass="12716">MQLPKFRTNFICLTFLFPGESDVYDSIKSISPRDIATVGLPPLQEKAPINLKYRPLVEVDIRTEEQSIGFSCVNKELWCNDKGDNAQGDKLAPRRIPDELFRLSKRDYGHC</sequence>
<accession>A0AA39MGF2</accession>
<dbReference type="RefSeq" id="XP_060321513.1">
    <property type="nucleotide sequence ID" value="XM_060479355.1"/>
</dbReference>
<keyword evidence="2" id="KW-1185">Reference proteome</keyword>
<reference evidence="1" key="1">
    <citation type="submission" date="2023-06" db="EMBL/GenBank/DDBJ databases">
        <authorList>
            <consortium name="Lawrence Berkeley National Laboratory"/>
            <person name="Ahrendt S."/>
            <person name="Sahu N."/>
            <person name="Indic B."/>
            <person name="Wong-Bajracharya J."/>
            <person name="Merenyi Z."/>
            <person name="Ke H.-M."/>
            <person name="Monk M."/>
            <person name="Kocsube S."/>
            <person name="Drula E."/>
            <person name="Lipzen A."/>
            <person name="Balint B."/>
            <person name="Henrissat B."/>
            <person name="Andreopoulos B."/>
            <person name="Martin F.M."/>
            <person name="Harder C.B."/>
            <person name="Rigling D."/>
            <person name="Ford K.L."/>
            <person name="Foster G.D."/>
            <person name="Pangilinan J."/>
            <person name="Papanicolaou A."/>
            <person name="Barry K."/>
            <person name="LaButti K."/>
            <person name="Viragh M."/>
            <person name="Koriabine M."/>
            <person name="Yan M."/>
            <person name="Riley R."/>
            <person name="Champramary S."/>
            <person name="Plett K.L."/>
            <person name="Tsai I.J."/>
            <person name="Slot J."/>
            <person name="Sipos G."/>
            <person name="Plett J."/>
            <person name="Nagy L.G."/>
            <person name="Grigoriev I.V."/>
        </authorList>
    </citation>
    <scope>NUCLEOTIDE SEQUENCE</scope>
    <source>
        <strain evidence="1">CCBAS 213</strain>
    </source>
</reference>
<dbReference type="GeneID" id="85362903"/>